<proteinExistence type="predicted"/>
<dbReference type="EMBL" id="CP073249">
    <property type="protein sequence ID" value="QUF03149.1"/>
    <property type="molecule type" value="Genomic_DNA"/>
</dbReference>
<dbReference type="Pfam" id="PF00583">
    <property type="entry name" value="Acetyltransf_1"/>
    <property type="match status" value="1"/>
</dbReference>
<dbReference type="AlphaFoldDB" id="A0AA45L4A8"/>
<dbReference type="InterPro" id="IPR002912">
    <property type="entry name" value="ACT_dom"/>
</dbReference>
<feature type="domain" description="ACT" evidence="4">
    <location>
        <begin position="9"/>
        <end position="83"/>
    </location>
</feature>
<evidence type="ECO:0000256" key="2">
    <source>
        <dbReference type="ARBA" id="ARBA00023315"/>
    </source>
</evidence>
<keyword evidence="2 5" id="KW-0012">Acyltransferase</keyword>
<dbReference type="InterPro" id="IPR050832">
    <property type="entry name" value="Bact_Acetyltransf"/>
</dbReference>
<dbReference type="Proteomes" id="UP000677152">
    <property type="component" value="Chromosome"/>
</dbReference>
<evidence type="ECO:0000313" key="5">
    <source>
        <dbReference type="EMBL" id="QUF03149.1"/>
    </source>
</evidence>
<dbReference type="PROSITE" id="PS51186">
    <property type="entry name" value="GNAT"/>
    <property type="match status" value="1"/>
</dbReference>
<protein>
    <submittedName>
        <fullName evidence="5">GNAT family N-acetyltransferase</fullName>
        <ecNumber evidence="5">2.3.1.-</ecNumber>
    </submittedName>
</protein>
<accession>A0AA45L4A8</accession>
<organism evidence="5 6">
    <name type="scientific">Actinosynnema pretiosum subsp. pretiosum</name>
    <dbReference type="NCBI Taxonomy" id="103721"/>
    <lineage>
        <taxon>Bacteria</taxon>
        <taxon>Bacillati</taxon>
        <taxon>Actinomycetota</taxon>
        <taxon>Actinomycetes</taxon>
        <taxon>Pseudonocardiales</taxon>
        <taxon>Pseudonocardiaceae</taxon>
        <taxon>Actinosynnema</taxon>
    </lineage>
</organism>
<reference evidence="5" key="1">
    <citation type="submission" date="2021-04" db="EMBL/GenBank/DDBJ databases">
        <title>Genomic sequence of Actinosynnema pretiosum subsp. pretiosum ATCC 31280 (C-14919).</title>
        <authorList>
            <person name="Bai L."/>
            <person name="Wang X."/>
            <person name="Xiao Y."/>
        </authorList>
    </citation>
    <scope>NUCLEOTIDE SEQUENCE</scope>
    <source>
        <strain evidence="5">ATCC 31280</strain>
    </source>
</reference>
<dbReference type="Gene3D" id="3.40.630.30">
    <property type="match status" value="1"/>
</dbReference>
<evidence type="ECO:0000256" key="1">
    <source>
        <dbReference type="ARBA" id="ARBA00022679"/>
    </source>
</evidence>
<dbReference type="CDD" id="cd02116">
    <property type="entry name" value="ACT"/>
    <property type="match status" value="1"/>
</dbReference>
<sequence>MDPTPKTWRLRFELPDSPGALARVSIRLAARDCNVLALSAIPVPGGVVDELVVTTGPGVLPADLVEEIRAEGARAVGITRADVRDLVDAPAAALRAASAALTDPAALAEALRSVLGADWVRALPEPPEQDGNTAHLLSSDGVTVVARRAWTPFTEVELTRARALAELVGATGASAPTGTVTGDGMAVVIRTGLPSDEAAVAALHGRCSKRSLFARYHAGVSALPRRWLHRLLAPPRGTALVAQCADRVVAIGQLIRTSEPEVAEVSVLVEDEWQRRGIGAALLAQLARAARADGHRELVAWCLPEETGLRRAAERAGLVCSARREDGALRVSIAVRGSVEGRGDVEVLAVGGERGALPGRVAAEAVRRTGTA</sequence>
<dbReference type="SUPFAM" id="SSF55021">
    <property type="entry name" value="ACT-like"/>
    <property type="match status" value="1"/>
</dbReference>
<keyword evidence="1 5" id="KW-0808">Transferase</keyword>
<dbReference type="SUPFAM" id="SSF55729">
    <property type="entry name" value="Acyl-CoA N-acyltransferases (Nat)"/>
    <property type="match status" value="1"/>
</dbReference>
<dbReference type="EC" id="2.3.1.-" evidence="5"/>
<evidence type="ECO:0000313" key="6">
    <source>
        <dbReference type="Proteomes" id="UP000677152"/>
    </source>
</evidence>
<evidence type="ECO:0000259" key="3">
    <source>
        <dbReference type="PROSITE" id="PS51186"/>
    </source>
</evidence>
<feature type="domain" description="N-acetyltransferase" evidence="3">
    <location>
        <begin position="187"/>
        <end position="342"/>
    </location>
</feature>
<name>A0AA45L4A8_9PSEU</name>
<dbReference type="GO" id="GO:0016747">
    <property type="term" value="F:acyltransferase activity, transferring groups other than amino-acyl groups"/>
    <property type="evidence" value="ECO:0007669"/>
    <property type="project" value="InterPro"/>
</dbReference>
<evidence type="ECO:0000259" key="4">
    <source>
        <dbReference type="PROSITE" id="PS51671"/>
    </source>
</evidence>
<dbReference type="InterPro" id="IPR000182">
    <property type="entry name" value="GNAT_dom"/>
</dbReference>
<dbReference type="PANTHER" id="PTHR43877">
    <property type="entry name" value="AMINOALKYLPHOSPHONATE N-ACETYLTRANSFERASE-RELATED-RELATED"/>
    <property type="match status" value="1"/>
</dbReference>
<dbReference type="PROSITE" id="PS51671">
    <property type="entry name" value="ACT"/>
    <property type="match status" value="1"/>
</dbReference>
<gene>
    <name evidence="5" type="ORF">KCV87_27570</name>
</gene>
<dbReference type="InterPro" id="IPR045865">
    <property type="entry name" value="ACT-like_dom_sf"/>
</dbReference>
<dbReference type="InterPro" id="IPR016181">
    <property type="entry name" value="Acyl_CoA_acyltransferase"/>
</dbReference>